<name>A0A0E9WNS5_ANGAN</name>
<dbReference type="AlphaFoldDB" id="A0A0E9WNS5"/>
<organism evidence="1">
    <name type="scientific">Anguilla anguilla</name>
    <name type="common">European freshwater eel</name>
    <name type="synonym">Muraena anguilla</name>
    <dbReference type="NCBI Taxonomy" id="7936"/>
    <lineage>
        <taxon>Eukaryota</taxon>
        <taxon>Metazoa</taxon>
        <taxon>Chordata</taxon>
        <taxon>Craniata</taxon>
        <taxon>Vertebrata</taxon>
        <taxon>Euteleostomi</taxon>
        <taxon>Actinopterygii</taxon>
        <taxon>Neopterygii</taxon>
        <taxon>Teleostei</taxon>
        <taxon>Anguilliformes</taxon>
        <taxon>Anguillidae</taxon>
        <taxon>Anguilla</taxon>
    </lineage>
</organism>
<evidence type="ECO:0000313" key="1">
    <source>
        <dbReference type="EMBL" id="JAH91113.1"/>
    </source>
</evidence>
<reference evidence="1" key="2">
    <citation type="journal article" date="2015" name="Fish Shellfish Immunol.">
        <title>Early steps in the European eel (Anguilla anguilla)-Vibrio vulnificus interaction in the gills: Role of the RtxA13 toxin.</title>
        <authorList>
            <person name="Callol A."/>
            <person name="Pajuelo D."/>
            <person name="Ebbesson L."/>
            <person name="Teles M."/>
            <person name="MacKenzie S."/>
            <person name="Amaro C."/>
        </authorList>
    </citation>
    <scope>NUCLEOTIDE SEQUENCE</scope>
</reference>
<proteinExistence type="predicted"/>
<reference evidence="1" key="1">
    <citation type="submission" date="2014-11" db="EMBL/GenBank/DDBJ databases">
        <authorList>
            <person name="Amaro Gonzalez C."/>
        </authorList>
    </citation>
    <scope>NUCLEOTIDE SEQUENCE</scope>
</reference>
<protein>
    <submittedName>
        <fullName evidence="1">Uncharacterized protein</fullName>
    </submittedName>
</protein>
<accession>A0A0E9WNS5</accession>
<dbReference type="EMBL" id="GBXM01017464">
    <property type="protein sequence ID" value="JAH91113.1"/>
    <property type="molecule type" value="Transcribed_RNA"/>
</dbReference>
<sequence length="75" mass="8814">MWYIDQQGAVFFLYWANGLWSIDRDTMVLQTKSLLTSLTINDPITLWKSWSINPTTLVKFWSQLVLSVRLPNHVD</sequence>